<sequence>MARRSISRTSPARSDAECTDHAGMDGTEDPGRWRETGEKWEVRSEHQRQRRENPREAENSPLLSTPLQLPVHAGPRVTHGTGSRELQRPRKKRKGEEEEGRERGETWGVLFNGTKIRLPTDLW</sequence>
<dbReference type="HOGENOM" id="CLU_2018791_0_0_1"/>
<organism evidence="2">
    <name type="scientific">Oryza glumipatula</name>
    <dbReference type="NCBI Taxonomy" id="40148"/>
    <lineage>
        <taxon>Eukaryota</taxon>
        <taxon>Viridiplantae</taxon>
        <taxon>Streptophyta</taxon>
        <taxon>Embryophyta</taxon>
        <taxon>Tracheophyta</taxon>
        <taxon>Spermatophyta</taxon>
        <taxon>Magnoliopsida</taxon>
        <taxon>Liliopsida</taxon>
        <taxon>Poales</taxon>
        <taxon>Poaceae</taxon>
        <taxon>BOP clade</taxon>
        <taxon>Oryzoideae</taxon>
        <taxon>Oryzeae</taxon>
        <taxon>Oryzinae</taxon>
        <taxon>Oryza</taxon>
    </lineage>
</organism>
<reference evidence="2" key="2">
    <citation type="submission" date="2018-05" db="EMBL/GenBank/DDBJ databases">
        <title>OgluRS3 (Oryza glumaepatula Reference Sequence Version 3).</title>
        <authorList>
            <person name="Zhang J."/>
            <person name="Kudrna D."/>
            <person name="Lee S."/>
            <person name="Talag J."/>
            <person name="Welchert J."/>
            <person name="Wing R.A."/>
        </authorList>
    </citation>
    <scope>NUCLEOTIDE SEQUENCE [LARGE SCALE GENOMIC DNA]</scope>
</reference>
<evidence type="ECO:0000313" key="2">
    <source>
        <dbReference type="EnsemblPlants" id="OGLUM03G14530.1"/>
    </source>
</evidence>
<feature type="compositionally biased region" description="Basic and acidic residues" evidence="1">
    <location>
        <begin position="14"/>
        <end position="58"/>
    </location>
</feature>
<dbReference type="AlphaFoldDB" id="A0A0D9Z649"/>
<evidence type="ECO:0000313" key="3">
    <source>
        <dbReference type="Proteomes" id="UP000026961"/>
    </source>
</evidence>
<feature type="region of interest" description="Disordered" evidence="1">
    <location>
        <begin position="1"/>
        <end position="111"/>
    </location>
</feature>
<evidence type="ECO:0000256" key="1">
    <source>
        <dbReference type="SAM" id="MobiDB-lite"/>
    </source>
</evidence>
<name>A0A0D9Z649_9ORYZ</name>
<reference evidence="2" key="1">
    <citation type="submission" date="2015-04" db="UniProtKB">
        <authorList>
            <consortium name="EnsemblPlants"/>
        </authorList>
    </citation>
    <scope>IDENTIFICATION</scope>
</reference>
<dbReference type="Gramene" id="OGLUM03G14530.1">
    <property type="protein sequence ID" value="OGLUM03G14530.1"/>
    <property type="gene ID" value="OGLUM03G14530"/>
</dbReference>
<dbReference type="EnsemblPlants" id="OGLUM03G14530.1">
    <property type="protein sequence ID" value="OGLUM03G14530.1"/>
    <property type="gene ID" value="OGLUM03G14530"/>
</dbReference>
<proteinExistence type="predicted"/>
<protein>
    <submittedName>
        <fullName evidence="2">Uncharacterized protein</fullName>
    </submittedName>
</protein>
<feature type="compositionally biased region" description="Basic and acidic residues" evidence="1">
    <location>
        <begin position="94"/>
        <end position="105"/>
    </location>
</feature>
<keyword evidence="3" id="KW-1185">Reference proteome</keyword>
<accession>A0A0D9Z649</accession>
<dbReference type="Proteomes" id="UP000026961">
    <property type="component" value="Chromosome 3"/>
</dbReference>